<keyword evidence="4" id="KW-0547">Nucleotide-binding</keyword>
<evidence type="ECO:0000313" key="8">
    <source>
        <dbReference type="Proteomes" id="UP000070414"/>
    </source>
</evidence>
<feature type="domain" description="CoA-binding" evidence="6">
    <location>
        <begin position="6"/>
        <end position="101"/>
    </location>
</feature>
<sequence length="438" mass="47489">MTIRKLFEPNSVAVVGASRDPKKLGHVIVKNLIEADFEGKIYPVNPETDEILDLKCYPSLDEAPKKTQLAVIVIPAKKVPSILKQCKENNVRNAIIISGGFSEFDEEGKELEEEVLEIAEEMGIRILGPNCQGINNTSNGLCATWPLVTKKGPLSIVTQSGTIAAALSHWAQEENIGIAKTAILGNKADIDEADIINYLAGDDETGVIALYLEGVEKGRKFLEAARKAAEEKPVVVLKGGKTELGAEAVKSHTQSYAGKYEIFESACRQEGIILVDSLTELYNVCKGIAKLPQPDGKNTIIITSSGGSGILAVDAIEDLDINLIDLPEQSIERLEENLPQECILKNPLDLTGSATAETFDESIKILARYKDVQNMVIIVGDPISGIADVLKERYERLPLIPVFIGMGKLGDEEKEKLIDSEIPVFSDPAIAMKVANSL</sequence>
<dbReference type="Pfam" id="PF13380">
    <property type="entry name" value="CoA_binding_2"/>
    <property type="match status" value="1"/>
</dbReference>
<evidence type="ECO:0000256" key="5">
    <source>
        <dbReference type="ARBA" id="ARBA00022840"/>
    </source>
</evidence>
<dbReference type="Pfam" id="PF13607">
    <property type="entry name" value="Succ_CoA_lig"/>
    <property type="match status" value="1"/>
</dbReference>
<name>A0A133UQQ7_9EURY</name>
<evidence type="ECO:0000256" key="2">
    <source>
        <dbReference type="ARBA" id="ARBA00012957"/>
    </source>
</evidence>
<dbReference type="PANTHER" id="PTHR43334:SF2">
    <property type="entry name" value="ACETATE--COA LIGASE [ADP-FORMING]"/>
    <property type="match status" value="1"/>
</dbReference>
<dbReference type="AlphaFoldDB" id="A0A133UQQ7"/>
<evidence type="ECO:0000256" key="4">
    <source>
        <dbReference type="ARBA" id="ARBA00022741"/>
    </source>
</evidence>
<dbReference type="Gene3D" id="3.40.50.720">
    <property type="entry name" value="NAD(P)-binding Rossmann-like Domain"/>
    <property type="match status" value="1"/>
</dbReference>
<gene>
    <name evidence="7" type="ORF">AKJ38_03110</name>
</gene>
<dbReference type="SMART" id="SM00881">
    <property type="entry name" value="CoA_binding"/>
    <property type="match status" value="1"/>
</dbReference>
<proteinExistence type="predicted"/>
<dbReference type="InterPro" id="IPR016102">
    <property type="entry name" value="Succinyl-CoA_synth-like"/>
</dbReference>
<dbReference type="Proteomes" id="UP000070414">
    <property type="component" value="Unassembled WGS sequence"/>
</dbReference>
<dbReference type="InterPro" id="IPR036291">
    <property type="entry name" value="NAD(P)-bd_dom_sf"/>
</dbReference>
<evidence type="ECO:0000259" key="6">
    <source>
        <dbReference type="SMART" id="SM00881"/>
    </source>
</evidence>
<evidence type="ECO:0000256" key="3">
    <source>
        <dbReference type="ARBA" id="ARBA00022598"/>
    </source>
</evidence>
<dbReference type="EC" id="6.2.1.13" evidence="2"/>
<dbReference type="SUPFAM" id="SSF51735">
    <property type="entry name" value="NAD(P)-binding Rossmann-fold domains"/>
    <property type="match status" value="1"/>
</dbReference>
<dbReference type="InterPro" id="IPR051538">
    <property type="entry name" value="Acyl-CoA_Synth/Transferase"/>
</dbReference>
<evidence type="ECO:0000256" key="1">
    <source>
        <dbReference type="ARBA" id="ARBA00001619"/>
    </source>
</evidence>
<dbReference type="InterPro" id="IPR043938">
    <property type="entry name" value="Ligase_CoA_dom"/>
</dbReference>
<keyword evidence="5" id="KW-0067">ATP-binding</keyword>
<dbReference type="GO" id="GO:0005524">
    <property type="term" value="F:ATP binding"/>
    <property type="evidence" value="ECO:0007669"/>
    <property type="project" value="UniProtKB-KW"/>
</dbReference>
<dbReference type="GO" id="GO:0043758">
    <property type="term" value="F:acetate-CoA ligase (ADP-forming) activity"/>
    <property type="evidence" value="ECO:0007669"/>
    <property type="project" value="UniProtKB-EC"/>
</dbReference>
<comment type="catalytic activity">
    <reaction evidence="1">
        <text>acetate + ATP + CoA = acetyl-CoA + ADP + phosphate</text>
        <dbReference type="Rhea" id="RHEA:15081"/>
        <dbReference type="ChEBI" id="CHEBI:30089"/>
        <dbReference type="ChEBI" id="CHEBI:30616"/>
        <dbReference type="ChEBI" id="CHEBI:43474"/>
        <dbReference type="ChEBI" id="CHEBI:57287"/>
        <dbReference type="ChEBI" id="CHEBI:57288"/>
        <dbReference type="ChEBI" id="CHEBI:456216"/>
        <dbReference type="EC" id="6.2.1.13"/>
    </reaction>
</comment>
<comment type="caution">
    <text evidence="7">The sequence shown here is derived from an EMBL/GenBank/DDBJ whole genome shotgun (WGS) entry which is preliminary data.</text>
</comment>
<accession>A0A133UQQ7</accession>
<evidence type="ECO:0000313" key="7">
    <source>
        <dbReference type="EMBL" id="KXA96538.1"/>
    </source>
</evidence>
<keyword evidence="8" id="KW-1185">Reference proteome</keyword>
<reference evidence="7 8" key="1">
    <citation type="journal article" date="2016" name="Sci. Rep.">
        <title>Metabolic traits of an uncultured archaeal lineage -MSBL1- from brine pools of the Red Sea.</title>
        <authorList>
            <person name="Mwirichia R."/>
            <person name="Alam I."/>
            <person name="Rashid M."/>
            <person name="Vinu M."/>
            <person name="Ba-Alawi W."/>
            <person name="Anthony Kamau A."/>
            <person name="Kamanda Ngugi D."/>
            <person name="Goker M."/>
            <person name="Klenk H.P."/>
            <person name="Bajic V."/>
            <person name="Stingl U."/>
        </authorList>
    </citation>
    <scope>NUCLEOTIDE SEQUENCE [LARGE SCALE GENOMIC DNA]</scope>
    <source>
        <strain evidence="7">SCGC-AAA259I14</strain>
    </source>
</reference>
<dbReference type="InterPro" id="IPR003781">
    <property type="entry name" value="CoA-bd"/>
</dbReference>
<dbReference type="Gene3D" id="3.40.50.261">
    <property type="entry name" value="Succinyl-CoA synthetase domains"/>
    <property type="match status" value="2"/>
</dbReference>
<organism evidence="7 8">
    <name type="scientific">candidate division MSBL1 archaeon SCGC-AAA259I14</name>
    <dbReference type="NCBI Taxonomy" id="1698268"/>
    <lineage>
        <taxon>Archaea</taxon>
        <taxon>Methanobacteriati</taxon>
        <taxon>Methanobacteriota</taxon>
        <taxon>candidate division MSBL1</taxon>
    </lineage>
</organism>
<dbReference type="InterPro" id="IPR032875">
    <property type="entry name" value="Succ_CoA_lig_flav_dom"/>
</dbReference>
<dbReference type="PANTHER" id="PTHR43334">
    <property type="entry name" value="ACETATE--COA LIGASE [ADP-FORMING]"/>
    <property type="match status" value="1"/>
</dbReference>
<dbReference type="EMBL" id="LHXS01000058">
    <property type="protein sequence ID" value="KXA96538.1"/>
    <property type="molecule type" value="Genomic_DNA"/>
</dbReference>
<dbReference type="SUPFAM" id="SSF52210">
    <property type="entry name" value="Succinyl-CoA synthetase domains"/>
    <property type="match status" value="2"/>
</dbReference>
<protein>
    <recommendedName>
        <fullName evidence="2">acetate--CoA ligase (ADP-forming)</fullName>
        <ecNumber evidence="2">6.2.1.13</ecNumber>
    </recommendedName>
</protein>
<dbReference type="Pfam" id="PF19045">
    <property type="entry name" value="Ligase_CoA_2"/>
    <property type="match status" value="1"/>
</dbReference>
<keyword evidence="3" id="KW-0436">Ligase</keyword>